<organism evidence="3 4">
    <name type="scientific">Chitinophaga pinensis</name>
    <dbReference type="NCBI Taxonomy" id="79329"/>
    <lineage>
        <taxon>Bacteria</taxon>
        <taxon>Pseudomonadati</taxon>
        <taxon>Bacteroidota</taxon>
        <taxon>Chitinophagia</taxon>
        <taxon>Chitinophagales</taxon>
        <taxon>Chitinophagaceae</taxon>
        <taxon>Chitinophaga</taxon>
    </lineage>
</organism>
<dbReference type="InterPro" id="IPR054539">
    <property type="entry name" value="Beta-prop_PDH"/>
</dbReference>
<feature type="domain" description="Pyrroloquinoline quinone-dependent pyranose dehydrogenase beta-propeller" evidence="2">
    <location>
        <begin position="47"/>
        <end position="429"/>
    </location>
</feature>
<feature type="chain" id="PRO_5022744815" evidence="1">
    <location>
        <begin position="27"/>
        <end position="434"/>
    </location>
</feature>
<reference evidence="3 4" key="1">
    <citation type="submission" date="2019-08" db="EMBL/GenBank/DDBJ databases">
        <title>Whole genome sequencing of chitin degrading bacteria Chitinophaga pinensis YS16.</title>
        <authorList>
            <person name="Singh R.P."/>
            <person name="Manchanda G."/>
            <person name="Maurya I.K."/>
            <person name="Joshi N.K."/>
            <person name="Srivastava A.K."/>
        </authorList>
    </citation>
    <scope>NUCLEOTIDE SEQUENCE [LARGE SCALE GENOMIC DNA]</scope>
    <source>
        <strain evidence="3 4">YS-16</strain>
    </source>
</reference>
<dbReference type="EMBL" id="VOHS01000009">
    <property type="protein sequence ID" value="TWW00295.1"/>
    <property type="molecule type" value="Genomic_DNA"/>
</dbReference>
<dbReference type="PANTHER" id="PTHR19328">
    <property type="entry name" value="HEDGEHOG-INTERACTING PROTEIN"/>
    <property type="match status" value="1"/>
</dbReference>
<evidence type="ECO:0000259" key="2">
    <source>
        <dbReference type="Pfam" id="PF22807"/>
    </source>
</evidence>
<dbReference type="SUPFAM" id="SSF50952">
    <property type="entry name" value="Soluble quinoprotein glucose dehydrogenase"/>
    <property type="match status" value="1"/>
</dbReference>
<dbReference type="Pfam" id="PF22807">
    <property type="entry name" value="TrAA12"/>
    <property type="match status" value="1"/>
</dbReference>
<dbReference type="Proteomes" id="UP000318815">
    <property type="component" value="Unassembled WGS sequence"/>
</dbReference>
<dbReference type="InterPro" id="IPR011042">
    <property type="entry name" value="6-blade_b-propeller_TolB-like"/>
</dbReference>
<evidence type="ECO:0000313" key="4">
    <source>
        <dbReference type="Proteomes" id="UP000318815"/>
    </source>
</evidence>
<dbReference type="PANTHER" id="PTHR19328:SF53">
    <property type="entry name" value="MEMBRANE PROTEIN"/>
    <property type="match status" value="1"/>
</dbReference>
<dbReference type="Gene3D" id="2.120.10.30">
    <property type="entry name" value="TolB, C-terminal domain"/>
    <property type="match status" value="1"/>
</dbReference>
<accession>A0A5C6LS68</accession>
<dbReference type="AlphaFoldDB" id="A0A5C6LS68"/>
<dbReference type="OrthoDB" id="9811395at2"/>
<evidence type="ECO:0000313" key="3">
    <source>
        <dbReference type="EMBL" id="TWW00295.1"/>
    </source>
</evidence>
<proteinExistence type="predicted"/>
<name>A0A5C6LS68_9BACT</name>
<sequence length="434" mass="47104">MPMQTTSKVLLMSVIAMTTITSSVFAGGPDKPGASVVKPDADNAGLKLPAGFGALKVADGLGRTRHIAVTSNGSIYVKLDRAKNNNGILFLQDTNGDGKIDKQSGFGNYGGTGIYVKGDYLYATSNENIYRYKLDAQQQVTDPEHPETVVSGLLDRRQHESKSIVLDDAGNIYVNVGAYSNSCQTKDRTQGSLGMQPCPVLDSAGGIWQFKADKLNQVYGDGVRYATGLRNVVGLDWNKGQNQLFVMQHGRDQLHDLFPSLYTEKQSADLPAECMYALKQGSDCGWPYIYYDPFTNKKMLAPEYGGDGKKTGGETAENPVVAFPAHMAPNGLLFYTGTQFPEKYRNGAFIAFHGSWNRSPENQAGYYVVFVPFKDGKPSGKWEVFADGFAGPGPVKSPGDAQHRPCGLAQGADGSLYVTDDVKGTVYRIVYKTK</sequence>
<comment type="caution">
    <text evidence="3">The sequence shown here is derived from an EMBL/GenBank/DDBJ whole genome shotgun (WGS) entry which is preliminary data.</text>
</comment>
<keyword evidence="1" id="KW-0732">Signal</keyword>
<gene>
    <name evidence="3" type="ORF">FEF09_11465</name>
</gene>
<keyword evidence="4" id="KW-1185">Reference proteome</keyword>
<dbReference type="InterPro" id="IPR011041">
    <property type="entry name" value="Quinoprot_gluc/sorb_DH_b-prop"/>
</dbReference>
<feature type="signal peptide" evidence="1">
    <location>
        <begin position="1"/>
        <end position="26"/>
    </location>
</feature>
<protein>
    <submittedName>
        <fullName evidence="3">Sorbosone dehydrogenase</fullName>
    </submittedName>
</protein>
<evidence type="ECO:0000256" key="1">
    <source>
        <dbReference type="SAM" id="SignalP"/>
    </source>
</evidence>